<dbReference type="GeneID" id="24563224"/>
<accession>A0A061D230</accession>
<gene>
    <name evidence="9" type="ORF">BBBOND_0109810</name>
</gene>
<comment type="similarity">
    <text evidence="3">Belongs to the PIGC family.</text>
</comment>
<sequence length="270" mass="30564">MEPRPRWKRITYKRQPYPANYVSDDFLRGLSENVCNNYTLKDVCPKTMMLTQHCSTMLIMGHMFMLVKDDAIPLQYVEVAAMLVNLLFCALMYAASRTKIGEWHASPDIMQSDRFRHVIFAFVVQLALQLLQPVFQTLTSSFSYDTVYEDYVRDVDALPMNCLILVAILVSSRFGCPQKVSHSQTDVTRRRTFSVLPLLQRFLMESKSVPVIYGSTAAVVLATCSCLYACHPALVPVYILGRAATYPGDGIQTRSPKIGNTIARSPRKDQ</sequence>
<keyword evidence="4" id="KW-0337">GPI-anchor biosynthesis</keyword>
<evidence type="ECO:0000256" key="6">
    <source>
        <dbReference type="ARBA" id="ARBA00022989"/>
    </source>
</evidence>
<evidence type="ECO:0000313" key="10">
    <source>
        <dbReference type="Proteomes" id="UP000033188"/>
    </source>
</evidence>
<feature type="transmembrane region" description="Helical" evidence="8">
    <location>
        <begin position="79"/>
        <end position="96"/>
    </location>
</feature>
<evidence type="ECO:0000256" key="7">
    <source>
        <dbReference type="ARBA" id="ARBA00023136"/>
    </source>
</evidence>
<comment type="pathway">
    <text evidence="2">Glycolipid biosynthesis; glycosylphosphatidylinositol-anchor biosynthesis.</text>
</comment>
<evidence type="ECO:0000256" key="2">
    <source>
        <dbReference type="ARBA" id="ARBA00004687"/>
    </source>
</evidence>
<comment type="subcellular location">
    <subcellularLocation>
        <location evidence="1">Membrane</location>
        <topology evidence="1">Multi-pass membrane protein</topology>
    </subcellularLocation>
</comment>
<evidence type="ECO:0000256" key="5">
    <source>
        <dbReference type="ARBA" id="ARBA00022692"/>
    </source>
</evidence>
<feature type="transmembrane region" description="Helical" evidence="8">
    <location>
        <begin position="117"/>
        <end position="138"/>
    </location>
</feature>
<dbReference type="KEGG" id="bbig:BBBOND_0109810"/>
<evidence type="ECO:0000256" key="8">
    <source>
        <dbReference type="SAM" id="Phobius"/>
    </source>
</evidence>
<organism evidence="9 10">
    <name type="scientific">Babesia bigemina</name>
    <dbReference type="NCBI Taxonomy" id="5866"/>
    <lineage>
        <taxon>Eukaryota</taxon>
        <taxon>Sar</taxon>
        <taxon>Alveolata</taxon>
        <taxon>Apicomplexa</taxon>
        <taxon>Aconoidasida</taxon>
        <taxon>Piroplasmida</taxon>
        <taxon>Babesiidae</taxon>
        <taxon>Babesia</taxon>
    </lineage>
</organism>
<dbReference type="GO" id="GO:0000506">
    <property type="term" value="C:glycosylphosphatidylinositol-N-acetylglucosaminyltransferase (GPI-GnT) complex"/>
    <property type="evidence" value="ECO:0007669"/>
    <property type="project" value="TreeGrafter"/>
</dbReference>
<keyword evidence="5 8" id="KW-0812">Transmembrane</keyword>
<evidence type="ECO:0000313" key="9">
    <source>
        <dbReference type="EMBL" id="CDR94683.1"/>
    </source>
</evidence>
<protein>
    <submittedName>
        <fullName evidence="9">PHOSPHATIDYLINOSITOL GLYCAN, putative</fullName>
    </submittedName>
</protein>
<dbReference type="Proteomes" id="UP000033188">
    <property type="component" value="Chromosome 1"/>
</dbReference>
<name>A0A061D230_BABBI</name>
<dbReference type="AlphaFoldDB" id="A0A061D230"/>
<feature type="transmembrane region" description="Helical" evidence="8">
    <location>
        <begin position="158"/>
        <end position="176"/>
    </location>
</feature>
<dbReference type="RefSeq" id="XP_012766869.1">
    <property type="nucleotide sequence ID" value="XM_012911415.1"/>
</dbReference>
<keyword evidence="7 8" id="KW-0472">Membrane</keyword>
<keyword evidence="10" id="KW-1185">Reference proteome</keyword>
<dbReference type="PANTHER" id="PTHR12982">
    <property type="entry name" value="PHOSPHATIDYLINOSITOL GLYCAN, CLASS C"/>
    <property type="match status" value="1"/>
</dbReference>
<dbReference type="GO" id="GO:0006506">
    <property type="term" value="P:GPI anchor biosynthetic process"/>
    <property type="evidence" value="ECO:0007669"/>
    <property type="project" value="UniProtKB-UniPathway"/>
</dbReference>
<dbReference type="VEuPathDB" id="PiroplasmaDB:BBBOND_0109810"/>
<evidence type="ECO:0000256" key="4">
    <source>
        <dbReference type="ARBA" id="ARBA00022502"/>
    </source>
</evidence>
<evidence type="ECO:0000256" key="1">
    <source>
        <dbReference type="ARBA" id="ARBA00004141"/>
    </source>
</evidence>
<dbReference type="Pfam" id="PF06432">
    <property type="entry name" value="GPI2"/>
    <property type="match status" value="1"/>
</dbReference>
<reference evidence="10" key="1">
    <citation type="journal article" date="2014" name="Nucleic Acids Res.">
        <title>The evolutionary dynamics of variant antigen genes in Babesia reveal a history of genomic innovation underlying host-parasite interaction.</title>
        <authorList>
            <person name="Jackson A.P."/>
            <person name="Otto T.D."/>
            <person name="Darby A."/>
            <person name="Ramaprasad A."/>
            <person name="Xia D."/>
            <person name="Echaide I.E."/>
            <person name="Farber M."/>
            <person name="Gahlot S."/>
            <person name="Gamble J."/>
            <person name="Gupta D."/>
            <person name="Gupta Y."/>
            <person name="Jackson L."/>
            <person name="Malandrin L."/>
            <person name="Malas T.B."/>
            <person name="Moussa E."/>
            <person name="Nair M."/>
            <person name="Reid A.J."/>
            <person name="Sanders M."/>
            <person name="Sharma J."/>
            <person name="Tracey A."/>
            <person name="Quail M.A."/>
            <person name="Weir W."/>
            <person name="Wastling J.M."/>
            <person name="Hall N."/>
            <person name="Willadsen P."/>
            <person name="Lingelbach K."/>
            <person name="Shiels B."/>
            <person name="Tait A."/>
            <person name="Berriman M."/>
            <person name="Allred D.R."/>
            <person name="Pain A."/>
        </authorList>
    </citation>
    <scope>NUCLEOTIDE SEQUENCE [LARGE SCALE GENOMIC DNA]</scope>
    <source>
        <strain evidence="10">Bond</strain>
    </source>
</reference>
<evidence type="ECO:0000256" key="3">
    <source>
        <dbReference type="ARBA" id="ARBA00008321"/>
    </source>
</evidence>
<dbReference type="STRING" id="5866.A0A061D230"/>
<dbReference type="UniPathway" id="UPA00196"/>
<dbReference type="InterPro" id="IPR009450">
    <property type="entry name" value="Plno_GlcNAc_GPI2"/>
</dbReference>
<dbReference type="EMBL" id="LK391707">
    <property type="protein sequence ID" value="CDR94683.1"/>
    <property type="molecule type" value="Genomic_DNA"/>
</dbReference>
<dbReference type="PANTHER" id="PTHR12982:SF0">
    <property type="entry name" value="PHOSPHATIDYLINOSITOL N-ACETYLGLUCOSAMINYLTRANSFERASE SUBUNIT C"/>
    <property type="match status" value="1"/>
</dbReference>
<keyword evidence="6 8" id="KW-1133">Transmembrane helix</keyword>
<proteinExistence type="inferred from homology"/>
<dbReference type="OrthoDB" id="417678at2759"/>